<dbReference type="AlphaFoldDB" id="A0AAE3AZC1"/>
<accession>A0AAE3AZC1</accession>
<comment type="caution">
    <text evidence="2">The sequence shown here is derived from an EMBL/GenBank/DDBJ whole genome shotgun (WGS) entry which is preliminary data.</text>
</comment>
<dbReference type="SUPFAM" id="SSF47336">
    <property type="entry name" value="ACP-like"/>
    <property type="match status" value="1"/>
</dbReference>
<dbReference type="RefSeq" id="WP_308728828.1">
    <property type="nucleotide sequence ID" value="NZ_JAJEQF010000042.1"/>
</dbReference>
<protein>
    <submittedName>
        <fullName evidence="2">Acyl carrier protein</fullName>
    </submittedName>
</protein>
<dbReference type="EMBL" id="JAJEQF010000042">
    <property type="protein sequence ID" value="MCC2168668.1"/>
    <property type="molecule type" value="Genomic_DNA"/>
</dbReference>
<organism evidence="2 3">
    <name type="scientific">Gallintestinimicrobium propionicum</name>
    <dbReference type="NCBI Taxonomy" id="2981770"/>
    <lineage>
        <taxon>Bacteria</taxon>
        <taxon>Bacillati</taxon>
        <taxon>Bacillota</taxon>
        <taxon>Clostridia</taxon>
        <taxon>Lachnospirales</taxon>
        <taxon>Lachnospiraceae</taxon>
        <taxon>Gallintestinimicrobium</taxon>
    </lineage>
</organism>
<dbReference type="InterPro" id="IPR036736">
    <property type="entry name" value="ACP-like_sf"/>
</dbReference>
<keyword evidence="3" id="KW-1185">Reference proteome</keyword>
<evidence type="ECO:0000313" key="3">
    <source>
        <dbReference type="Proteomes" id="UP001199355"/>
    </source>
</evidence>
<dbReference type="InterPro" id="IPR009081">
    <property type="entry name" value="PP-bd_ACP"/>
</dbReference>
<proteinExistence type="predicted"/>
<dbReference type="Gene3D" id="1.10.1200.10">
    <property type="entry name" value="ACP-like"/>
    <property type="match status" value="1"/>
</dbReference>
<reference evidence="2 3" key="1">
    <citation type="submission" date="2021-10" db="EMBL/GenBank/DDBJ databases">
        <title>Anaerobic single-cell dispensing facilitates the cultivation of human gut bacteria.</title>
        <authorList>
            <person name="Afrizal A."/>
        </authorList>
    </citation>
    <scope>NUCLEOTIDE SEQUENCE [LARGE SCALE GENOMIC DNA]</scope>
    <source>
        <strain evidence="2 3">CLA-AA-H244</strain>
    </source>
</reference>
<sequence length="84" mass="9873">MYNFEEIRNVVAENIVNILEGKQDLSNVLMEENLFNLGMDSLDYMNLIVKLEMNFGFEFEDDILDMEEYHSVNKIAAYIQKSIN</sequence>
<evidence type="ECO:0000259" key="1">
    <source>
        <dbReference type="PROSITE" id="PS50075"/>
    </source>
</evidence>
<feature type="domain" description="Carrier" evidence="1">
    <location>
        <begin position="6"/>
        <end position="83"/>
    </location>
</feature>
<dbReference type="Proteomes" id="UP001199355">
    <property type="component" value="Unassembled WGS sequence"/>
</dbReference>
<dbReference type="PROSITE" id="PS50075">
    <property type="entry name" value="CARRIER"/>
    <property type="match status" value="1"/>
</dbReference>
<dbReference type="Pfam" id="PF00550">
    <property type="entry name" value="PP-binding"/>
    <property type="match status" value="1"/>
</dbReference>
<gene>
    <name evidence="2" type="ORF">LKD45_13365</name>
</gene>
<name>A0AAE3AZC1_9FIRM</name>
<evidence type="ECO:0000313" key="2">
    <source>
        <dbReference type="EMBL" id="MCC2168668.1"/>
    </source>
</evidence>